<proteinExistence type="predicted"/>
<keyword evidence="11" id="KW-1185">Reference proteome</keyword>
<evidence type="ECO:0000259" key="9">
    <source>
        <dbReference type="PROSITE" id="PS50929"/>
    </source>
</evidence>
<dbReference type="Gene3D" id="1.20.1560.10">
    <property type="entry name" value="ABC transporter type 1, transmembrane domain"/>
    <property type="match status" value="1"/>
</dbReference>
<dbReference type="InterPro" id="IPR003593">
    <property type="entry name" value="AAA+_ATPase"/>
</dbReference>
<keyword evidence="4 10" id="KW-0067">ATP-binding</keyword>
<sequence>MSIGRSAPTPQAVPGLDAPREGGIAVLRRGFALSPSLSRGLPLTLLLAALSTVGSAVVPIVVQVAIDRGLAADGGPDEGVVLRWSGVAALVVLLTGLCAWAMKVRLFTASERGLADLRVKAFRHVHDLSVLTQNRERRGALVSRVTSDIDQVSLFLQFNGITFVTSIGQVLVATVVMLFYSWQLTVVVWVCFLPLVITLVVLQGHMSRAYDTVRATVGGMLGVIAEPVVGASVVRSYAVEHRTQRRIDDAIDVNLRANVKAQRIVAGTFASAGVASGLANAAVIVVGVMLGVAGDLTLGGVVAFAFLVSLFVGPVQSATQVLTDAQNAISSWRRVIEILDTPADVRDPGAGAVPLPKGALEVAFDHVRFAYPGGPDVLHDVDLTIPARQRVAVVGETGSGKSTFAKLLTRLSDPSAGTVALDGVDLREVGFADLRARVVMVPQEGFLFDASLADNLRYGDLSASRDQMRAAFTALGIDDWYATLPDGLDTEVGQRGESLSAGERQLVSLVRAYLADPDLLVLDEATSAVDPQTEMRASRALEHLLAGRTSVVIAHRLSTAEGADRVLVFDTGRLVEDGPHEALVAQDGAYARLHASWIAQAHLGIDAARTVDGLDDAAGVAWENERRD</sequence>
<accession>A0ABW1QLR4</accession>
<evidence type="ECO:0000259" key="8">
    <source>
        <dbReference type="PROSITE" id="PS50893"/>
    </source>
</evidence>
<dbReference type="InterPro" id="IPR039421">
    <property type="entry name" value="Type_1_exporter"/>
</dbReference>
<protein>
    <submittedName>
        <fullName evidence="10">ABC transporter ATP-binding protein</fullName>
    </submittedName>
</protein>
<feature type="transmembrane region" description="Helical" evidence="7">
    <location>
        <begin position="43"/>
        <end position="66"/>
    </location>
</feature>
<evidence type="ECO:0000313" key="11">
    <source>
        <dbReference type="Proteomes" id="UP001596097"/>
    </source>
</evidence>
<evidence type="ECO:0000256" key="5">
    <source>
        <dbReference type="ARBA" id="ARBA00022989"/>
    </source>
</evidence>
<comment type="subcellular location">
    <subcellularLocation>
        <location evidence="1">Cell membrane</location>
        <topology evidence="1">Multi-pass membrane protein</topology>
    </subcellularLocation>
</comment>
<dbReference type="Pfam" id="PF00664">
    <property type="entry name" value="ABC_membrane"/>
    <property type="match status" value="1"/>
</dbReference>
<evidence type="ECO:0000256" key="2">
    <source>
        <dbReference type="ARBA" id="ARBA00022692"/>
    </source>
</evidence>
<dbReference type="Gene3D" id="3.40.50.300">
    <property type="entry name" value="P-loop containing nucleotide triphosphate hydrolases"/>
    <property type="match status" value="1"/>
</dbReference>
<comment type="caution">
    <text evidence="10">The sequence shown here is derived from an EMBL/GenBank/DDBJ whole genome shotgun (WGS) entry which is preliminary data.</text>
</comment>
<evidence type="ECO:0000313" key="10">
    <source>
        <dbReference type="EMBL" id="MFC6149759.1"/>
    </source>
</evidence>
<feature type="transmembrane region" description="Helical" evidence="7">
    <location>
        <begin position="186"/>
        <end position="204"/>
    </location>
</feature>
<feature type="domain" description="ABC transmembrane type-1" evidence="9">
    <location>
        <begin position="43"/>
        <end position="327"/>
    </location>
</feature>
<dbReference type="PANTHER" id="PTHR24221:SF654">
    <property type="entry name" value="ATP-BINDING CASSETTE SUB-FAMILY B MEMBER 6"/>
    <property type="match status" value="1"/>
</dbReference>
<dbReference type="GO" id="GO:0005524">
    <property type="term" value="F:ATP binding"/>
    <property type="evidence" value="ECO:0007669"/>
    <property type="project" value="UniProtKB-KW"/>
</dbReference>
<dbReference type="CDD" id="cd07346">
    <property type="entry name" value="ABC_6TM_exporters"/>
    <property type="match status" value="1"/>
</dbReference>
<dbReference type="RefSeq" id="WP_323740627.1">
    <property type="nucleotide sequence ID" value="NZ_JBHSQL010000007.1"/>
</dbReference>
<feature type="domain" description="ABC transporter" evidence="8">
    <location>
        <begin position="362"/>
        <end position="596"/>
    </location>
</feature>
<evidence type="ECO:0000256" key="7">
    <source>
        <dbReference type="SAM" id="Phobius"/>
    </source>
</evidence>
<feature type="transmembrane region" description="Helical" evidence="7">
    <location>
        <begin position="264"/>
        <end position="290"/>
    </location>
</feature>
<keyword evidence="6 7" id="KW-0472">Membrane</keyword>
<keyword evidence="2 7" id="KW-0812">Transmembrane</keyword>
<gene>
    <name evidence="10" type="ORF">ACFPYK_10155</name>
</gene>
<evidence type="ECO:0000256" key="1">
    <source>
        <dbReference type="ARBA" id="ARBA00004651"/>
    </source>
</evidence>
<dbReference type="PROSITE" id="PS50893">
    <property type="entry name" value="ABC_TRANSPORTER_2"/>
    <property type="match status" value="1"/>
</dbReference>
<keyword evidence="5 7" id="KW-1133">Transmembrane helix</keyword>
<dbReference type="PROSITE" id="PS50929">
    <property type="entry name" value="ABC_TM1F"/>
    <property type="match status" value="1"/>
</dbReference>
<dbReference type="SUPFAM" id="SSF90123">
    <property type="entry name" value="ABC transporter transmembrane region"/>
    <property type="match status" value="1"/>
</dbReference>
<feature type="transmembrane region" description="Helical" evidence="7">
    <location>
        <begin position="81"/>
        <end position="102"/>
    </location>
</feature>
<dbReference type="Pfam" id="PF00005">
    <property type="entry name" value="ABC_tran"/>
    <property type="match status" value="1"/>
</dbReference>
<reference evidence="11" key="1">
    <citation type="journal article" date="2019" name="Int. J. Syst. Evol. Microbiol.">
        <title>The Global Catalogue of Microorganisms (GCM) 10K type strain sequencing project: providing services to taxonomists for standard genome sequencing and annotation.</title>
        <authorList>
            <consortium name="The Broad Institute Genomics Platform"/>
            <consortium name="The Broad Institute Genome Sequencing Center for Infectious Disease"/>
            <person name="Wu L."/>
            <person name="Ma J."/>
        </authorList>
    </citation>
    <scope>NUCLEOTIDE SEQUENCE [LARGE SCALE GENOMIC DNA]</scope>
    <source>
        <strain evidence="11">CGMCC 4.7198</strain>
    </source>
</reference>
<feature type="transmembrane region" description="Helical" evidence="7">
    <location>
        <begin position="154"/>
        <end position="180"/>
    </location>
</feature>
<dbReference type="InterPro" id="IPR036640">
    <property type="entry name" value="ABC1_TM_sf"/>
</dbReference>
<dbReference type="InterPro" id="IPR017871">
    <property type="entry name" value="ABC_transporter-like_CS"/>
</dbReference>
<feature type="transmembrane region" description="Helical" evidence="7">
    <location>
        <begin position="296"/>
        <end position="315"/>
    </location>
</feature>
<name>A0ABW1QLR4_9ACTN</name>
<evidence type="ECO:0000256" key="4">
    <source>
        <dbReference type="ARBA" id="ARBA00022840"/>
    </source>
</evidence>
<evidence type="ECO:0000256" key="6">
    <source>
        <dbReference type="ARBA" id="ARBA00023136"/>
    </source>
</evidence>
<dbReference type="InterPro" id="IPR011527">
    <property type="entry name" value="ABC1_TM_dom"/>
</dbReference>
<keyword evidence="3" id="KW-0547">Nucleotide-binding</keyword>
<dbReference type="SMART" id="SM00382">
    <property type="entry name" value="AAA"/>
    <property type="match status" value="1"/>
</dbReference>
<evidence type="ECO:0000256" key="3">
    <source>
        <dbReference type="ARBA" id="ARBA00022741"/>
    </source>
</evidence>
<organism evidence="10 11">
    <name type="scientific">Mumia xiangluensis</name>
    <dbReference type="NCBI Taxonomy" id="1678900"/>
    <lineage>
        <taxon>Bacteria</taxon>
        <taxon>Bacillati</taxon>
        <taxon>Actinomycetota</taxon>
        <taxon>Actinomycetes</taxon>
        <taxon>Propionibacteriales</taxon>
        <taxon>Nocardioidaceae</taxon>
        <taxon>Mumia</taxon>
    </lineage>
</organism>
<dbReference type="PANTHER" id="PTHR24221">
    <property type="entry name" value="ATP-BINDING CASSETTE SUB-FAMILY B"/>
    <property type="match status" value="1"/>
</dbReference>
<dbReference type="InterPro" id="IPR003439">
    <property type="entry name" value="ABC_transporter-like_ATP-bd"/>
</dbReference>
<dbReference type="SUPFAM" id="SSF52540">
    <property type="entry name" value="P-loop containing nucleoside triphosphate hydrolases"/>
    <property type="match status" value="1"/>
</dbReference>
<dbReference type="Proteomes" id="UP001596097">
    <property type="component" value="Unassembled WGS sequence"/>
</dbReference>
<dbReference type="EMBL" id="JBHSQL010000007">
    <property type="protein sequence ID" value="MFC6149759.1"/>
    <property type="molecule type" value="Genomic_DNA"/>
</dbReference>
<dbReference type="InterPro" id="IPR027417">
    <property type="entry name" value="P-loop_NTPase"/>
</dbReference>
<dbReference type="PROSITE" id="PS00211">
    <property type="entry name" value="ABC_TRANSPORTER_1"/>
    <property type="match status" value="1"/>
</dbReference>